<gene>
    <name evidence="2" type="ORF">QYM36_007446</name>
</gene>
<dbReference type="Pfam" id="PF14291">
    <property type="entry name" value="DUF4371"/>
    <property type="match status" value="1"/>
</dbReference>
<evidence type="ECO:0000313" key="3">
    <source>
        <dbReference type="Proteomes" id="UP001187531"/>
    </source>
</evidence>
<dbReference type="Proteomes" id="UP001187531">
    <property type="component" value="Unassembled WGS sequence"/>
</dbReference>
<dbReference type="AlphaFoldDB" id="A0AA88IEF5"/>
<feature type="domain" description="DUF4371" evidence="1">
    <location>
        <begin position="6"/>
        <end position="88"/>
    </location>
</feature>
<protein>
    <recommendedName>
        <fullName evidence="1">DUF4371 domain-containing protein</fullName>
    </recommendedName>
</protein>
<dbReference type="PANTHER" id="PTHR45749:SF21">
    <property type="entry name" value="DUF4371 DOMAIN-CONTAINING PROTEIN"/>
    <property type="match status" value="1"/>
</dbReference>
<dbReference type="PANTHER" id="PTHR45749">
    <property type="match status" value="1"/>
</dbReference>
<dbReference type="EMBL" id="JAVRJZ010000001">
    <property type="protein sequence ID" value="KAK2726603.1"/>
    <property type="molecule type" value="Genomic_DNA"/>
</dbReference>
<organism evidence="2 3">
    <name type="scientific">Artemia franciscana</name>
    <name type="common">Brine shrimp</name>
    <name type="synonym">Artemia sanfranciscana</name>
    <dbReference type="NCBI Taxonomy" id="6661"/>
    <lineage>
        <taxon>Eukaryota</taxon>
        <taxon>Metazoa</taxon>
        <taxon>Ecdysozoa</taxon>
        <taxon>Arthropoda</taxon>
        <taxon>Crustacea</taxon>
        <taxon>Branchiopoda</taxon>
        <taxon>Anostraca</taxon>
        <taxon>Artemiidae</taxon>
        <taxon>Artemia</taxon>
    </lineage>
</organism>
<proteinExistence type="predicted"/>
<dbReference type="InterPro" id="IPR025398">
    <property type="entry name" value="DUF4371"/>
</dbReference>
<keyword evidence="3" id="KW-1185">Reference proteome</keyword>
<accession>A0AA88IEF5</accession>
<comment type="caution">
    <text evidence="2">The sequence shown here is derived from an EMBL/GenBank/DDBJ whole genome shotgun (WGS) entry which is preliminary data.</text>
</comment>
<reference evidence="2" key="1">
    <citation type="submission" date="2023-07" db="EMBL/GenBank/DDBJ databases">
        <title>Chromosome-level genome assembly of Artemia franciscana.</title>
        <authorList>
            <person name="Jo E."/>
        </authorList>
    </citation>
    <scope>NUCLEOTIDE SEQUENCE</scope>
    <source>
        <tissue evidence="2">Whole body</tissue>
    </source>
</reference>
<evidence type="ECO:0000259" key="1">
    <source>
        <dbReference type="Pfam" id="PF14291"/>
    </source>
</evidence>
<name>A0AA88IEF5_ARTSF</name>
<sequence length="94" mass="10744">MMDDPVMKDIFERSAGNAQYCSPRVQNQLIDIFGQLITEKIVDQVKSANLFTIRANETTDISRQEQMALGLKFVESETLQIRKEFIGCCWGLAR</sequence>
<evidence type="ECO:0000313" key="2">
    <source>
        <dbReference type="EMBL" id="KAK2726603.1"/>
    </source>
</evidence>